<dbReference type="InterPro" id="IPR022385">
    <property type="entry name" value="Rhs_assc_core"/>
</dbReference>
<dbReference type="EMBL" id="FNJM01000002">
    <property type="protein sequence ID" value="SDP16391.1"/>
    <property type="molecule type" value="Genomic_DNA"/>
</dbReference>
<dbReference type="Pfam" id="PF15652">
    <property type="entry name" value="Tox-SHH"/>
    <property type="match status" value="1"/>
</dbReference>
<evidence type="ECO:0000259" key="3">
    <source>
        <dbReference type="Pfam" id="PF25023"/>
    </source>
</evidence>
<dbReference type="PANTHER" id="PTHR32305">
    <property type="match status" value="1"/>
</dbReference>
<feature type="domain" description="Tox-SHH" evidence="2">
    <location>
        <begin position="215"/>
        <end position="311"/>
    </location>
</feature>
<name>A0A1H0QG91_9CLOT</name>
<keyword evidence="1" id="KW-0677">Repeat</keyword>
<sequence length="316" mass="36266">MVRGYEIVAADINDSNNEDLNSELEYNLNRYYYSQDEQGSTIFITDKEQGIKNEYSYDDFGNVLDSREDVHNRITYTGQQFDGITQQYYLRARFYNPVIGRFTQEDVYRGDGLNLYAYCGNNPVGYFDPSGYKNCDSKVQSSSKSRLDELRQKHGRLTSEQLHSKINKRSGIEFSPRAAKSQLKNGGYKTYDIDKYSKAGKGGNRANGYAHTKQDGLIEAHHPIQDEWAKQWEKATGKKYSSYKAPTILLRTGKGEIHSKISALQSERWSIEGFNTDIVHEFNMGYKELIQAGAKCKYAKKAIREAYRYFDNIGGF</sequence>
<dbReference type="PANTHER" id="PTHR32305:SF15">
    <property type="entry name" value="PROTEIN RHSA-RELATED"/>
    <property type="match status" value="1"/>
</dbReference>
<dbReference type="InterPro" id="IPR028900">
    <property type="entry name" value="Tox-SHH_dom"/>
</dbReference>
<dbReference type="NCBIfam" id="TIGR03696">
    <property type="entry name" value="Rhs_assc_core"/>
    <property type="match status" value="1"/>
</dbReference>
<protein>
    <submittedName>
        <fullName evidence="4">RHS repeat-associated core domain-containing protein</fullName>
    </submittedName>
</protein>
<dbReference type="InterPro" id="IPR056823">
    <property type="entry name" value="TEN-like_YD-shell"/>
</dbReference>
<dbReference type="AlphaFoldDB" id="A0A1H0QG91"/>
<dbReference type="Gene3D" id="2.180.10.10">
    <property type="entry name" value="RHS repeat-associated core"/>
    <property type="match status" value="1"/>
</dbReference>
<feature type="domain" description="Teneurin-like YD-shell" evidence="3">
    <location>
        <begin position="26"/>
        <end position="124"/>
    </location>
</feature>
<dbReference type="STRING" id="94869.SAMN04488529_102353"/>
<reference evidence="4 5" key="1">
    <citation type="submission" date="2016-10" db="EMBL/GenBank/DDBJ databases">
        <authorList>
            <person name="de Groot N.N."/>
        </authorList>
    </citation>
    <scope>NUCLEOTIDE SEQUENCE [LARGE SCALE GENOMIC DNA]</scope>
    <source>
        <strain evidence="4 5">DSM 12272</strain>
    </source>
</reference>
<evidence type="ECO:0000259" key="2">
    <source>
        <dbReference type="Pfam" id="PF15652"/>
    </source>
</evidence>
<keyword evidence="5" id="KW-1185">Reference proteome</keyword>
<evidence type="ECO:0000256" key="1">
    <source>
        <dbReference type="ARBA" id="ARBA00022737"/>
    </source>
</evidence>
<gene>
    <name evidence="4" type="ORF">SAMN04488529_102353</name>
</gene>
<dbReference type="InterPro" id="IPR050708">
    <property type="entry name" value="T6SS_VgrG/RHS"/>
</dbReference>
<dbReference type="Pfam" id="PF25023">
    <property type="entry name" value="TEN_YD-shell"/>
    <property type="match status" value="1"/>
</dbReference>
<organism evidence="4 5">
    <name type="scientific">Clostridium gasigenes</name>
    <dbReference type="NCBI Taxonomy" id="94869"/>
    <lineage>
        <taxon>Bacteria</taxon>
        <taxon>Bacillati</taxon>
        <taxon>Bacillota</taxon>
        <taxon>Clostridia</taxon>
        <taxon>Eubacteriales</taxon>
        <taxon>Clostridiaceae</taxon>
        <taxon>Clostridium</taxon>
    </lineage>
</organism>
<evidence type="ECO:0000313" key="4">
    <source>
        <dbReference type="EMBL" id="SDP16391.1"/>
    </source>
</evidence>
<proteinExistence type="predicted"/>
<dbReference type="Proteomes" id="UP000198597">
    <property type="component" value="Unassembled WGS sequence"/>
</dbReference>
<accession>A0A1H0QG91</accession>
<evidence type="ECO:0000313" key="5">
    <source>
        <dbReference type="Proteomes" id="UP000198597"/>
    </source>
</evidence>
<dbReference type="RefSeq" id="WP_207648677.1">
    <property type="nucleotide sequence ID" value="NZ_FNJM01000002.1"/>
</dbReference>